<proteinExistence type="predicted"/>
<dbReference type="AlphaFoldDB" id="A0A843XPB0"/>
<feature type="compositionally biased region" description="Polar residues" evidence="1">
    <location>
        <begin position="107"/>
        <end position="118"/>
    </location>
</feature>
<comment type="caution">
    <text evidence="2">The sequence shown here is derived from an EMBL/GenBank/DDBJ whole genome shotgun (WGS) entry which is preliminary data.</text>
</comment>
<dbReference type="Proteomes" id="UP000652761">
    <property type="component" value="Unassembled WGS sequence"/>
</dbReference>
<organism evidence="2 3">
    <name type="scientific">Colocasia esculenta</name>
    <name type="common">Wild taro</name>
    <name type="synonym">Arum esculentum</name>
    <dbReference type="NCBI Taxonomy" id="4460"/>
    <lineage>
        <taxon>Eukaryota</taxon>
        <taxon>Viridiplantae</taxon>
        <taxon>Streptophyta</taxon>
        <taxon>Embryophyta</taxon>
        <taxon>Tracheophyta</taxon>
        <taxon>Spermatophyta</taxon>
        <taxon>Magnoliopsida</taxon>
        <taxon>Liliopsida</taxon>
        <taxon>Araceae</taxon>
        <taxon>Aroideae</taxon>
        <taxon>Colocasieae</taxon>
        <taxon>Colocasia</taxon>
    </lineage>
</organism>
<evidence type="ECO:0000313" key="2">
    <source>
        <dbReference type="EMBL" id="MQM20815.1"/>
    </source>
</evidence>
<name>A0A843XPB0_COLES</name>
<feature type="region of interest" description="Disordered" evidence="1">
    <location>
        <begin position="93"/>
        <end position="118"/>
    </location>
</feature>
<feature type="compositionally biased region" description="Low complexity" evidence="1">
    <location>
        <begin position="93"/>
        <end position="106"/>
    </location>
</feature>
<evidence type="ECO:0000313" key="3">
    <source>
        <dbReference type="Proteomes" id="UP000652761"/>
    </source>
</evidence>
<accession>A0A843XPB0</accession>
<sequence>MGEMLSRRRDPSTILISSCSGGLDVTPPAGVGRLRLLHDQKFPKSCIDSVCRDEGRPASWEWGSWWTGRGGACWWSTRTSSATATVALAPTTWSPGAASSSPNSAALTMSPSMPTTLP</sequence>
<keyword evidence="3" id="KW-1185">Reference proteome</keyword>
<reference evidence="2" key="1">
    <citation type="submission" date="2017-07" db="EMBL/GenBank/DDBJ databases">
        <title>Taro Niue Genome Assembly and Annotation.</title>
        <authorList>
            <person name="Atibalentja N."/>
            <person name="Keating K."/>
            <person name="Fields C.J."/>
        </authorList>
    </citation>
    <scope>NUCLEOTIDE SEQUENCE</scope>
    <source>
        <strain evidence="2">Niue_2</strain>
        <tissue evidence="2">Leaf</tissue>
    </source>
</reference>
<evidence type="ECO:0000256" key="1">
    <source>
        <dbReference type="SAM" id="MobiDB-lite"/>
    </source>
</evidence>
<protein>
    <submittedName>
        <fullName evidence="2">Uncharacterized protein</fullName>
    </submittedName>
</protein>
<gene>
    <name evidence="2" type="ORF">Taro_053843</name>
</gene>
<dbReference type="EMBL" id="NMUH01010220">
    <property type="protein sequence ID" value="MQM20815.1"/>
    <property type="molecule type" value="Genomic_DNA"/>
</dbReference>